<name>A0A837HQJ4_9BACT</name>
<evidence type="ECO:0000313" key="2">
    <source>
        <dbReference type="EMBL" id="KKR01528.1"/>
    </source>
</evidence>
<reference evidence="2 3" key="1">
    <citation type="journal article" date="2015" name="Nature">
        <title>rRNA introns, odd ribosomes, and small enigmatic genomes across a large radiation of phyla.</title>
        <authorList>
            <person name="Brown C.T."/>
            <person name="Hug L.A."/>
            <person name="Thomas B.C."/>
            <person name="Sharon I."/>
            <person name="Castelle C.J."/>
            <person name="Singh A."/>
            <person name="Wilkins M.J."/>
            <person name="Williams K.H."/>
            <person name="Banfield J.F."/>
        </authorList>
    </citation>
    <scope>NUCLEOTIDE SEQUENCE [LARGE SCALE GENOMIC DNA]</scope>
</reference>
<feature type="compositionally biased region" description="Low complexity" evidence="1">
    <location>
        <begin position="93"/>
        <end position="102"/>
    </location>
</feature>
<dbReference type="AlphaFoldDB" id="A0A837HQJ4"/>
<sequence>MKEAIKKEVVKESMQGFETPEFKRLHSLIIAGSEEINRDVLVKAREKGDIDNRDFNILVVKLLERTELELKVSKAKLEKLGFYPTNRPHKSNSGKSNSSHIIQMGPDGVVS</sequence>
<accession>A0A837HQJ4</accession>
<evidence type="ECO:0000256" key="1">
    <source>
        <dbReference type="SAM" id="MobiDB-lite"/>
    </source>
</evidence>
<organism evidence="2 3">
    <name type="scientific">Candidatus Nomurabacteria bacterium GW2011_GWD2_39_12</name>
    <dbReference type="NCBI Taxonomy" id="1618759"/>
    <lineage>
        <taxon>Bacteria</taxon>
        <taxon>Candidatus Nomuraibacteriota</taxon>
    </lineage>
</organism>
<gene>
    <name evidence="2" type="ORF">UT27_C0007G0008</name>
</gene>
<feature type="region of interest" description="Disordered" evidence="1">
    <location>
        <begin position="82"/>
        <end position="111"/>
    </location>
</feature>
<comment type="caution">
    <text evidence="2">The sequence shown here is derived from an EMBL/GenBank/DDBJ whole genome shotgun (WGS) entry which is preliminary data.</text>
</comment>
<dbReference type="EMBL" id="LBWE01000007">
    <property type="protein sequence ID" value="KKR01528.1"/>
    <property type="molecule type" value="Genomic_DNA"/>
</dbReference>
<proteinExistence type="predicted"/>
<dbReference type="Proteomes" id="UP000033998">
    <property type="component" value="Unassembled WGS sequence"/>
</dbReference>
<protein>
    <submittedName>
        <fullName evidence="2">Uncharacterized protein</fullName>
    </submittedName>
</protein>
<evidence type="ECO:0000313" key="3">
    <source>
        <dbReference type="Proteomes" id="UP000033998"/>
    </source>
</evidence>